<dbReference type="Proteomes" id="UP000031433">
    <property type="component" value="Unassembled WGS sequence"/>
</dbReference>
<dbReference type="Pfam" id="PF04368">
    <property type="entry name" value="DUF507"/>
    <property type="match status" value="1"/>
</dbReference>
<gene>
    <name evidence="1" type="ORF">SE37_15055</name>
</gene>
<dbReference type="InterPro" id="IPR007463">
    <property type="entry name" value="DUF507"/>
</dbReference>
<sequence>MSISEDRISHLAHCIYDRLWKDDLADFADERRALHCLKEGITSFFAVAGEVDAAVRRKLASYSQAKVPGSRDYEILYQKFYQEEMAKRKW</sequence>
<accession>A0A0C1U8B2</accession>
<evidence type="ECO:0000313" key="2">
    <source>
        <dbReference type="Proteomes" id="UP000031433"/>
    </source>
</evidence>
<name>A0A0C1U8B2_9BACT</name>
<keyword evidence="2" id="KW-1185">Reference proteome</keyword>
<evidence type="ECO:0000313" key="1">
    <source>
        <dbReference type="EMBL" id="KIE43850.1"/>
    </source>
</evidence>
<evidence type="ECO:0008006" key="3">
    <source>
        <dbReference type="Google" id="ProtNLM"/>
    </source>
</evidence>
<dbReference type="EMBL" id="JXBL01000001">
    <property type="protein sequence ID" value="KIE43850.1"/>
    <property type="molecule type" value="Genomic_DNA"/>
</dbReference>
<organism evidence="1 2">
    <name type="scientific">Geobacter soli</name>
    <dbReference type="NCBI Taxonomy" id="1510391"/>
    <lineage>
        <taxon>Bacteria</taxon>
        <taxon>Pseudomonadati</taxon>
        <taxon>Thermodesulfobacteriota</taxon>
        <taxon>Desulfuromonadia</taxon>
        <taxon>Geobacterales</taxon>
        <taxon>Geobacteraceae</taxon>
        <taxon>Geobacter</taxon>
    </lineage>
</organism>
<protein>
    <recommendedName>
        <fullName evidence="3">DUF507 domain-containing protein</fullName>
    </recommendedName>
</protein>
<proteinExistence type="predicted"/>
<reference evidence="1 2" key="1">
    <citation type="submission" date="2015-01" db="EMBL/GenBank/DDBJ databases">
        <title>Genome sequence of the anaerobic bacterium Geobacter soli GSS01, a dissimilatory Fe(III) reducer from soil.</title>
        <authorList>
            <person name="Yang G."/>
            <person name="Zhou S."/>
        </authorList>
    </citation>
    <scope>NUCLEOTIDE SEQUENCE [LARGE SCALE GENOMIC DNA]</scope>
    <source>
        <strain evidence="1 2">GSS01</strain>
    </source>
</reference>
<comment type="caution">
    <text evidence="1">The sequence shown here is derived from an EMBL/GenBank/DDBJ whole genome shotgun (WGS) entry which is preliminary data.</text>
</comment>
<dbReference type="AlphaFoldDB" id="A0A0C1U8B2"/>